<gene>
    <name evidence="1" type="ORF">GCM10010307_21470</name>
</gene>
<sequence>MLLAAGQAFPQLPRGSALPHERIGRDFPQAVVAGAGLLGVEEAGGVAGRQGDGQVPNAVLVRRPDRLRP</sequence>
<comment type="caution">
    <text evidence="1">The sequence shown here is derived from an EMBL/GenBank/DDBJ whole genome shotgun (WGS) entry which is preliminary data.</text>
</comment>
<dbReference type="EMBL" id="BAAASJ010000022">
    <property type="protein sequence ID" value="GAA2630067.1"/>
    <property type="molecule type" value="Genomic_DNA"/>
</dbReference>
<accession>A0ABN3QM81</accession>
<keyword evidence="2" id="KW-1185">Reference proteome</keyword>
<reference evidence="1 2" key="1">
    <citation type="journal article" date="2019" name="Int. J. Syst. Evol. Microbiol.">
        <title>The Global Catalogue of Microorganisms (GCM) 10K type strain sequencing project: providing services to taxonomists for standard genome sequencing and annotation.</title>
        <authorList>
            <consortium name="The Broad Institute Genomics Platform"/>
            <consortium name="The Broad Institute Genome Sequencing Center for Infectious Disease"/>
            <person name="Wu L."/>
            <person name="Ma J."/>
        </authorList>
    </citation>
    <scope>NUCLEOTIDE SEQUENCE [LARGE SCALE GENOMIC DNA]</scope>
    <source>
        <strain evidence="1 2">JCM 4524</strain>
    </source>
</reference>
<organism evidence="1 2">
    <name type="scientific">Streptomyces vastus</name>
    <dbReference type="NCBI Taxonomy" id="285451"/>
    <lineage>
        <taxon>Bacteria</taxon>
        <taxon>Bacillati</taxon>
        <taxon>Actinomycetota</taxon>
        <taxon>Actinomycetes</taxon>
        <taxon>Kitasatosporales</taxon>
        <taxon>Streptomycetaceae</taxon>
        <taxon>Streptomyces</taxon>
    </lineage>
</organism>
<protein>
    <submittedName>
        <fullName evidence="1">Uncharacterized protein</fullName>
    </submittedName>
</protein>
<evidence type="ECO:0000313" key="2">
    <source>
        <dbReference type="Proteomes" id="UP001500151"/>
    </source>
</evidence>
<name>A0ABN3QM81_9ACTN</name>
<evidence type="ECO:0000313" key="1">
    <source>
        <dbReference type="EMBL" id="GAA2630067.1"/>
    </source>
</evidence>
<dbReference type="Proteomes" id="UP001500151">
    <property type="component" value="Unassembled WGS sequence"/>
</dbReference>
<proteinExistence type="predicted"/>